<feature type="coiled-coil region" evidence="1">
    <location>
        <begin position="899"/>
        <end position="969"/>
    </location>
</feature>
<evidence type="ECO:0000256" key="1">
    <source>
        <dbReference type="SAM" id="Coils"/>
    </source>
</evidence>
<feature type="compositionally biased region" description="Basic and acidic residues" evidence="2">
    <location>
        <begin position="227"/>
        <end position="245"/>
    </location>
</feature>
<dbReference type="SMART" id="SM00293">
    <property type="entry name" value="PWWP"/>
    <property type="match status" value="1"/>
</dbReference>
<reference evidence="4" key="2">
    <citation type="submission" date="2022-01" db="EMBL/GenBank/DDBJ databases">
        <authorList>
            <person name="Yamashiro T."/>
            <person name="Shiraishi A."/>
            <person name="Satake H."/>
            <person name="Nakayama K."/>
        </authorList>
    </citation>
    <scope>NUCLEOTIDE SEQUENCE</scope>
</reference>
<accession>A0ABQ4XJ67</accession>
<organism evidence="4 5">
    <name type="scientific">Tanacetum coccineum</name>
    <dbReference type="NCBI Taxonomy" id="301880"/>
    <lineage>
        <taxon>Eukaryota</taxon>
        <taxon>Viridiplantae</taxon>
        <taxon>Streptophyta</taxon>
        <taxon>Embryophyta</taxon>
        <taxon>Tracheophyta</taxon>
        <taxon>Spermatophyta</taxon>
        <taxon>Magnoliopsida</taxon>
        <taxon>eudicotyledons</taxon>
        <taxon>Gunneridae</taxon>
        <taxon>Pentapetalae</taxon>
        <taxon>asterids</taxon>
        <taxon>campanulids</taxon>
        <taxon>Asterales</taxon>
        <taxon>Asteraceae</taxon>
        <taxon>Asteroideae</taxon>
        <taxon>Anthemideae</taxon>
        <taxon>Anthemidinae</taxon>
        <taxon>Tanacetum</taxon>
    </lineage>
</organism>
<dbReference type="CDD" id="cd05162">
    <property type="entry name" value="PWWP"/>
    <property type="match status" value="1"/>
</dbReference>
<evidence type="ECO:0000313" key="4">
    <source>
        <dbReference type="EMBL" id="GJS65364.1"/>
    </source>
</evidence>
<dbReference type="Gene3D" id="2.30.30.140">
    <property type="match status" value="1"/>
</dbReference>
<feature type="region of interest" description="Disordered" evidence="2">
    <location>
        <begin position="214"/>
        <end position="250"/>
    </location>
</feature>
<protein>
    <submittedName>
        <fullName evidence="4">PWWP domain-containing protein</fullName>
    </submittedName>
</protein>
<reference evidence="4" key="1">
    <citation type="journal article" date="2022" name="Int. J. Mol. Sci.">
        <title>Draft Genome of Tanacetum Coccineum: Genomic Comparison of Closely Related Tanacetum-Family Plants.</title>
        <authorList>
            <person name="Yamashiro T."/>
            <person name="Shiraishi A."/>
            <person name="Nakayama K."/>
            <person name="Satake H."/>
        </authorList>
    </citation>
    <scope>NUCLEOTIDE SEQUENCE</scope>
</reference>
<dbReference type="PANTHER" id="PTHR42851">
    <property type="entry name" value="ALDOLASE-RELATED"/>
    <property type="match status" value="1"/>
</dbReference>
<evidence type="ECO:0000259" key="3">
    <source>
        <dbReference type="PROSITE" id="PS50812"/>
    </source>
</evidence>
<sequence>MKEHKKVKIVGKKRDEGEDDVMVDVVDMGETGARVTEDVGLVGAKVSSVEKVVVVKKGNVAKKKVASGSDSDGEKNGKGKPEKIGKETAVLKTVKVKKGEGRVACADEGLVGNDKAEGEYAGTTEDNATVVGGSVVEPSSGEAEIGNEDKELEKGLTEETVEGNTESVKEAAAVDVARNVKSEKDEVLDSAKVSESVGKVNELVVVSDVVNAGTGEGAAVNDNTENLDGKAEAEDGKTDNAKVGDDPMSEDTPIIEEVAVMVKKEKPEIGFTKEIAEQPVVDVQKVADEDHVMDEAQEDVDVVVVEEGLQVKDENKDGVSVELSLACSDGQNLSTEVVNADVNVTDPKAEAEVDVTDKNESLDATIEVNSVDVGAHNEPDKVVACSRADEAKAAQKEPNSDVHAATDSSKPDVVTYTEPEVVEIDTGVQTVKVEPVSPPTTGDTGDLQENQGLTDVSLTDIGVPDSTVEAPSTGEPQTYVEHSVSHAELEGEGMDIDEVLGWKDEIPGPDRSLQVGEQKVDITHPHDITHSLDNELFVSLQQLKYFSPRENKGDFAVSDLVWGKVRSHPWWPGQIFDLADASEQAVKHHKKDCFLVAYFGDKTFAWNESAVLKPFRSYFSQIDKNNSSETFNNAVDCALEEVSRRVKLGLTCSCVSRDIYEKIKCQSVENSGIKEESSRRQGFDKSASVNSFEPNKLVEYVRLLAKFPFSPTDKIDITIAKAQLLSYLRHKGYGQLTEFQMCGDLMEDDSVLIKDGPKKRKAVDSISDGPEKRPSLDTEAAQKPSFKIGSSSQKVATQLTAPGDQSNQAEMLSQLHSTARDPMKAHTSSNTIVPFFNNHRSAVVTKSRQDSSEARKRKPSNENEPEECEVDDVNDSYWTDRVIENYPEDQLVQENQNGSVEHQEQLIAYQQQQQKLQQQIQQVQQVQQVQQPVKTRRSNKKRYFSSNHEIEAKEQLELIERRRQNLATEVLMKYPEGIYFPSEIHLNKMFRRFGPLVESETEVDRQSGRARVVFKKCSDAEVAHSSAGKFNIFGSIAVAYELNYTPLISYKPIPLSFSQDQDAC</sequence>
<name>A0ABQ4XJ67_9ASTR</name>
<feature type="compositionally biased region" description="Basic and acidic residues" evidence="2">
    <location>
        <begin position="388"/>
        <end position="400"/>
    </location>
</feature>
<dbReference type="SUPFAM" id="SSF63748">
    <property type="entry name" value="Tudor/PWWP/MBT"/>
    <property type="match status" value="1"/>
</dbReference>
<feature type="region of interest" description="Disordered" evidence="2">
    <location>
        <begin position="840"/>
        <end position="871"/>
    </location>
</feature>
<feature type="region of interest" description="Disordered" evidence="2">
    <location>
        <begin position="388"/>
        <end position="411"/>
    </location>
</feature>
<feature type="compositionally biased region" description="Basic and acidic residues" evidence="2">
    <location>
        <begin position="72"/>
        <end position="86"/>
    </location>
</feature>
<dbReference type="InterPro" id="IPR000313">
    <property type="entry name" value="PWWP_dom"/>
</dbReference>
<dbReference type="Proteomes" id="UP001151760">
    <property type="component" value="Unassembled WGS sequence"/>
</dbReference>
<dbReference type="EMBL" id="BQNB010009572">
    <property type="protein sequence ID" value="GJS65364.1"/>
    <property type="molecule type" value="Genomic_DNA"/>
</dbReference>
<dbReference type="PANTHER" id="PTHR42851:SF4">
    <property type="entry name" value="PWWP DOMAIN-CONTAINING PROTEIN"/>
    <property type="match status" value="1"/>
</dbReference>
<gene>
    <name evidence="4" type="ORF">Tco_0679928</name>
</gene>
<feature type="region of interest" description="Disordered" evidence="2">
    <location>
        <begin position="756"/>
        <end position="807"/>
    </location>
</feature>
<dbReference type="Pfam" id="PF00855">
    <property type="entry name" value="PWWP"/>
    <property type="match status" value="1"/>
</dbReference>
<evidence type="ECO:0000313" key="5">
    <source>
        <dbReference type="Proteomes" id="UP001151760"/>
    </source>
</evidence>
<keyword evidence="5" id="KW-1185">Reference proteome</keyword>
<dbReference type="InterPro" id="IPR053063">
    <property type="entry name" value="PWWP_domain_containing_PDP"/>
</dbReference>
<proteinExistence type="predicted"/>
<keyword evidence="1" id="KW-0175">Coiled coil</keyword>
<evidence type="ECO:0000256" key="2">
    <source>
        <dbReference type="SAM" id="MobiDB-lite"/>
    </source>
</evidence>
<feature type="region of interest" description="Disordered" evidence="2">
    <location>
        <begin position="63"/>
        <end position="86"/>
    </location>
</feature>
<comment type="caution">
    <text evidence="4">The sequence shown here is derived from an EMBL/GenBank/DDBJ whole genome shotgun (WGS) entry which is preliminary data.</text>
</comment>
<feature type="domain" description="PWWP" evidence="3">
    <location>
        <begin position="557"/>
        <end position="618"/>
    </location>
</feature>
<feature type="compositionally biased region" description="Polar residues" evidence="2">
    <location>
        <begin position="788"/>
        <end position="807"/>
    </location>
</feature>
<dbReference type="PROSITE" id="PS50812">
    <property type="entry name" value="PWWP"/>
    <property type="match status" value="1"/>
</dbReference>